<gene>
    <name evidence="2" type="ordered locus">Pcal_2016</name>
</gene>
<dbReference type="Proteomes" id="UP000001431">
    <property type="component" value="Chromosome"/>
</dbReference>
<dbReference type="InterPro" id="IPR036291">
    <property type="entry name" value="NAD(P)-bd_dom_sf"/>
</dbReference>
<dbReference type="PANTHER" id="PTHR12126">
    <property type="entry name" value="NADH-UBIQUINONE OXIDOREDUCTASE 39 KDA SUBUNIT-RELATED"/>
    <property type="match status" value="1"/>
</dbReference>
<dbReference type="RefSeq" id="WP_011850689.1">
    <property type="nucleotide sequence ID" value="NC_009073.1"/>
</dbReference>
<sequence length="306" mass="33604">MRVVLFGGLGFIGANVVEALAGEELYVAHRPSSPSKRPLIAQFVSRYAQLVEYRDPAAVIERVRPDVVVNLVGEYFGGVEELREANAEFPKRLCDAARRVGWRGKVVHFSAATVRGPVGEVIEEERPHLSGIRPVSPFDQFKAEGEAVVANCFDDWVIVRPTLVYGRFNDHPEWVTLTRLVSRGIAPAISAGVSSISARELAKAVKRSLHLSREYFFATECQPRPLAEFVDAIATALGKRAVKIPVPAALLKVAAPRELRPHLPFLGKRFSCEKMRSLLGFVPAPDFQREVAEMVHYIVGGGPGGT</sequence>
<dbReference type="HOGENOM" id="CLU_870449_0_0_2"/>
<keyword evidence="3" id="KW-1185">Reference proteome</keyword>
<reference evidence="2" key="1">
    <citation type="submission" date="2007-02" db="EMBL/GenBank/DDBJ databases">
        <title>Complete sequence of Pyrobaculum calidifontis JCM 11548.</title>
        <authorList>
            <consortium name="US DOE Joint Genome Institute"/>
            <person name="Copeland A."/>
            <person name="Lucas S."/>
            <person name="Lapidus A."/>
            <person name="Barry K."/>
            <person name="Glavina del Rio T."/>
            <person name="Dalin E."/>
            <person name="Tice H."/>
            <person name="Pitluck S."/>
            <person name="Chain P."/>
            <person name="Malfatti S."/>
            <person name="Shin M."/>
            <person name="Vergez L."/>
            <person name="Schmutz J."/>
            <person name="Larimer F."/>
            <person name="Land M."/>
            <person name="Hauser L."/>
            <person name="Kyrpides N."/>
            <person name="Mikhailova N."/>
            <person name="Cozen A.E."/>
            <person name="Fitz-Gibbon S.T."/>
            <person name="House C.H."/>
            <person name="Saltikov C."/>
            <person name="Lowe T.M."/>
            <person name="Richardson P."/>
        </authorList>
    </citation>
    <scope>NUCLEOTIDE SEQUENCE [LARGE SCALE GENOMIC DNA]</scope>
    <source>
        <strain evidence="2">JCM 11548</strain>
    </source>
</reference>
<dbReference type="STRING" id="410359.Pcal_2016"/>
<dbReference type="AlphaFoldDB" id="A3MXR4"/>
<dbReference type="Pfam" id="PF01370">
    <property type="entry name" value="Epimerase"/>
    <property type="match status" value="1"/>
</dbReference>
<dbReference type="OrthoDB" id="213145at2157"/>
<protein>
    <submittedName>
        <fullName evidence="2">NAD-dependent epimerase/dehydratase</fullName>
    </submittedName>
</protein>
<dbReference type="InterPro" id="IPR001509">
    <property type="entry name" value="Epimerase_deHydtase"/>
</dbReference>
<dbReference type="Gene3D" id="3.40.50.720">
    <property type="entry name" value="NAD(P)-binding Rossmann-like Domain"/>
    <property type="match status" value="1"/>
</dbReference>
<evidence type="ECO:0000259" key="1">
    <source>
        <dbReference type="Pfam" id="PF01370"/>
    </source>
</evidence>
<dbReference type="GeneID" id="4909710"/>
<feature type="domain" description="NAD-dependent epimerase/dehydratase" evidence="1">
    <location>
        <begin position="4"/>
        <end position="173"/>
    </location>
</feature>
<proteinExistence type="predicted"/>
<evidence type="ECO:0000313" key="2">
    <source>
        <dbReference type="EMBL" id="ABO09431.1"/>
    </source>
</evidence>
<evidence type="ECO:0000313" key="3">
    <source>
        <dbReference type="Proteomes" id="UP000001431"/>
    </source>
</evidence>
<dbReference type="SUPFAM" id="SSF51735">
    <property type="entry name" value="NAD(P)-binding Rossmann-fold domains"/>
    <property type="match status" value="1"/>
</dbReference>
<accession>A3MXR4</accession>
<name>A3MXR4_PYRCJ</name>
<dbReference type="PANTHER" id="PTHR12126:SF11">
    <property type="entry name" value="NADH DEHYDROGENASE [UBIQUINONE] 1 ALPHA SUBCOMPLEX SUBUNIT 9, MITOCHONDRIAL"/>
    <property type="match status" value="1"/>
</dbReference>
<organism evidence="2 3">
    <name type="scientific">Pyrobaculum calidifontis (strain DSM 21063 / JCM 11548 / VA1)</name>
    <dbReference type="NCBI Taxonomy" id="410359"/>
    <lineage>
        <taxon>Archaea</taxon>
        <taxon>Thermoproteota</taxon>
        <taxon>Thermoprotei</taxon>
        <taxon>Thermoproteales</taxon>
        <taxon>Thermoproteaceae</taxon>
        <taxon>Pyrobaculum</taxon>
    </lineage>
</organism>
<dbReference type="eggNOG" id="arCOG03016">
    <property type="taxonomic scope" value="Archaea"/>
</dbReference>
<dbReference type="InterPro" id="IPR051207">
    <property type="entry name" value="ComplexI_NDUFA9_subunit"/>
</dbReference>
<dbReference type="GO" id="GO:0044877">
    <property type="term" value="F:protein-containing complex binding"/>
    <property type="evidence" value="ECO:0007669"/>
    <property type="project" value="TreeGrafter"/>
</dbReference>
<dbReference type="KEGG" id="pcl:Pcal_2016"/>
<dbReference type="EMBL" id="CP000561">
    <property type="protein sequence ID" value="ABO09431.1"/>
    <property type="molecule type" value="Genomic_DNA"/>
</dbReference>